<keyword evidence="2 9" id="KW-0813">Transport</keyword>
<sequence>MFDIGFFELMVLAVVGLLVLGPQRLPQAVRTVGLYIGRIRKAVTGIQQEVNEQLQLEEMRQRLAEHEKKVKSGILDAEQEIEKDFQQEEKPEKQGTTDSKEVSGQPEGKEDKSS</sequence>
<keyword evidence="4 9" id="KW-0812">Transmembrane</keyword>
<keyword evidence="3 9" id="KW-1003">Cell membrane</keyword>
<evidence type="ECO:0000256" key="2">
    <source>
        <dbReference type="ARBA" id="ARBA00022448"/>
    </source>
</evidence>
<keyword evidence="13" id="KW-1185">Reference proteome</keyword>
<dbReference type="Pfam" id="PF02416">
    <property type="entry name" value="TatA_B_E"/>
    <property type="match status" value="1"/>
</dbReference>
<evidence type="ECO:0000256" key="4">
    <source>
        <dbReference type="ARBA" id="ARBA00022692"/>
    </source>
</evidence>
<keyword evidence="6 9" id="KW-1133">Transmembrane helix</keyword>
<dbReference type="InterPro" id="IPR003369">
    <property type="entry name" value="TatA/B/E"/>
</dbReference>
<evidence type="ECO:0000256" key="11">
    <source>
        <dbReference type="SAM" id="MobiDB-lite"/>
    </source>
</evidence>
<keyword evidence="8 9" id="KW-0472">Membrane</keyword>
<dbReference type="GO" id="GO:0033281">
    <property type="term" value="C:TAT protein transport complex"/>
    <property type="evidence" value="ECO:0007669"/>
    <property type="project" value="UniProtKB-UniRule"/>
</dbReference>
<feature type="coiled-coil region" evidence="10">
    <location>
        <begin position="49"/>
        <end position="76"/>
    </location>
</feature>
<evidence type="ECO:0000256" key="10">
    <source>
        <dbReference type="SAM" id="Coils"/>
    </source>
</evidence>
<name>A0A1I1FIB4_9GAMM</name>
<protein>
    <recommendedName>
        <fullName evidence="9">Sec-independent protein translocase protein TatB</fullName>
    </recommendedName>
</protein>
<evidence type="ECO:0000256" key="1">
    <source>
        <dbReference type="ARBA" id="ARBA00004167"/>
    </source>
</evidence>
<comment type="function">
    <text evidence="9">Part of the twin-arginine translocation (Tat) system that transports large folded proteins containing a characteristic twin-arginine motif in their signal peptide across membranes. Together with TatC, TatB is part of a receptor directly interacting with Tat signal peptides. TatB may form an oligomeric binding site that transiently accommodates folded Tat precursor proteins before their translocation.</text>
</comment>
<dbReference type="PANTHER" id="PTHR33162">
    <property type="entry name" value="SEC-INDEPENDENT PROTEIN TRANSLOCASE PROTEIN TATA, CHLOROPLASTIC"/>
    <property type="match status" value="1"/>
</dbReference>
<comment type="similarity">
    <text evidence="9">Belongs to the TatB family.</text>
</comment>
<evidence type="ECO:0000256" key="9">
    <source>
        <dbReference type="HAMAP-Rule" id="MF_00237"/>
    </source>
</evidence>
<comment type="subunit">
    <text evidence="9">The Tat system comprises two distinct complexes: a TatABC complex, containing multiple copies of TatA, TatB and TatC subunits, and a separate TatA complex, containing only TatA subunits. Substrates initially bind to the TatABC complex, which probably triggers association of the separate TatA complex to form the active translocon.</text>
</comment>
<dbReference type="GO" id="GO:0043953">
    <property type="term" value="P:protein transport by the Tat complex"/>
    <property type="evidence" value="ECO:0007669"/>
    <property type="project" value="UniProtKB-UniRule"/>
</dbReference>
<dbReference type="RefSeq" id="WP_091960030.1">
    <property type="nucleotide sequence ID" value="NZ_FOLH01000002.1"/>
</dbReference>
<reference evidence="12 13" key="1">
    <citation type="submission" date="2016-10" db="EMBL/GenBank/DDBJ databases">
        <authorList>
            <person name="de Groot N.N."/>
        </authorList>
    </citation>
    <scope>NUCLEOTIDE SEQUENCE [LARGE SCALE GENOMIC DNA]</scope>
    <source>
        <strain evidence="12 13">DSM 18438</strain>
    </source>
</reference>
<comment type="subcellular location">
    <subcellularLocation>
        <location evidence="9">Cell membrane</location>
        <topology evidence="9">Single-pass membrane protein</topology>
    </subcellularLocation>
    <subcellularLocation>
        <location evidence="1">Membrane</location>
        <topology evidence="1">Single-pass membrane protein</topology>
    </subcellularLocation>
</comment>
<dbReference type="PANTHER" id="PTHR33162:SF1">
    <property type="entry name" value="SEC-INDEPENDENT PROTEIN TRANSLOCASE PROTEIN TATA, CHLOROPLASTIC"/>
    <property type="match status" value="1"/>
</dbReference>
<dbReference type="Proteomes" id="UP000199058">
    <property type="component" value="Unassembled WGS sequence"/>
</dbReference>
<dbReference type="InterPro" id="IPR018448">
    <property type="entry name" value="TatB"/>
</dbReference>
<gene>
    <name evidence="9" type="primary">tatB</name>
    <name evidence="12" type="ORF">SAMN05660443_0958</name>
</gene>
<accession>A0A1I1FIB4</accession>
<dbReference type="OrthoDB" id="9816005at2"/>
<dbReference type="STRING" id="1122252.SAMN05660443_0958"/>
<dbReference type="HAMAP" id="MF_00237">
    <property type="entry name" value="TatB"/>
    <property type="match status" value="1"/>
</dbReference>
<keyword evidence="10" id="KW-0175">Coiled coil</keyword>
<dbReference type="NCBIfam" id="TIGR01410">
    <property type="entry name" value="tatB"/>
    <property type="match status" value="1"/>
</dbReference>
<dbReference type="Gene3D" id="1.20.5.3310">
    <property type="match status" value="1"/>
</dbReference>
<evidence type="ECO:0000256" key="6">
    <source>
        <dbReference type="ARBA" id="ARBA00022989"/>
    </source>
</evidence>
<dbReference type="AlphaFoldDB" id="A0A1I1FIB4"/>
<evidence type="ECO:0000256" key="3">
    <source>
        <dbReference type="ARBA" id="ARBA00022475"/>
    </source>
</evidence>
<dbReference type="PRINTS" id="PR01506">
    <property type="entry name" value="TATBPROTEIN"/>
</dbReference>
<keyword evidence="5 9" id="KW-0653">Protein transport</keyword>
<evidence type="ECO:0000256" key="8">
    <source>
        <dbReference type="ARBA" id="ARBA00023136"/>
    </source>
</evidence>
<organism evidence="12 13">
    <name type="scientific">Marinospirillum celere</name>
    <dbReference type="NCBI Taxonomy" id="1122252"/>
    <lineage>
        <taxon>Bacteria</taxon>
        <taxon>Pseudomonadati</taxon>
        <taxon>Pseudomonadota</taxon>
        <taxon>Gammaproteobacteria</taxon>
        <taxon>Oceanospirillales</taxon>
        <taxon>Oceanospirillaceae</taxon>
        <taxon>Marinospirillum</taxon>
    </lineage>
</organism>
<dbReference type="GO" id="GO:0008320">
    <property type="term" value="F:protein transmembrane transporter activity"/>
    <property type="evidence" value="ECO:0007669"/>
    <property type="project" value="UniProtKB-UniRule"/>
</dbReference>
<evidence type="ECO:0000256" key="5">
    <source>
        <dbReference type="ARBA" id="ARBA00022927"/>
    </source>
</evidence>
<dbReference type="EMBL" id="FOLH01000002">
    <property type="protein sequence ID" value="SFB97428.1"/>
    <property type="molecule type" value="Genomic_DNA"/>
</dbReference>
<feature type="region of interest" description="Disordered" evidence="11">
    <location>
        <begin position="80"/>
        <end position="114"/>
    </location>
</feature>
<evidence type="ECO:0000256" key="7">
    <source>
        <dbReference type="ARBA" id="ARBA00023010"/>
    </source>
</evidence>
<evidence type="ECO:0000313" key="12">
    <source>
        <dbReference type="EMBL" id="SFB97428.1"/>
    </source>
</evidence>
<proteinExistence type="inferred from homology"/>
<keyword evidence="7 9" id="KW-0811">Translocation</keyword>
<evidence type="ECO:0000313" key="13">
    <source>
        <dbReference type="Proteomes" id="UP000199058"/>
    </source>
</evidence>